<dbReference type="SUPFAM" id="SSF52317">
    <property type="entry name" value="Class I glutamine amidotransferase-like"/>
    <property type="match status" value="1"/>
</dbReference>
<feature type="domain" description="ThuA-like" evidence="1">
    <location>
        <begin position="32"/>
        <end position="248"/>
    </location>
</feature>
<gene>
    <name evidence="2" type="ORF">C7T94_19025</name>
</gene>
<evidence type="ECO:0000313" key="2">
    <source>
        <dbReference type="EMBL" id="PST81565.1"/>
    </source>
</evidence>
<evidence type="ECO:0000259" key="1">
    <source>
        <dbReference type="Pfam" id="PF06283"/>
    </source>
</evidence>
<dbReference type="PANTHER" id="PTHR40469">
    <property type="entry name" value="SECRETED GLYCOSYL HYDROLASE"/>
    <property type="match status" value="1"/>
</dbReference>
<accession>A0A2T3HGK2</accession>
<dbReference type="EMBL" id="PYLS01000010">
    <property type="protein sequence ID" value="PST81565.1"/>
    <property type="molecule type" value="Genomic_DNA"/>
</dbReference>
<dbReference type="InterPro" id="IPR029010">
    <property type="entry name" value="ThuA-like"/>
</dbReference>
<proteinExistence type="predicted"/>
<dbReference type="Pfam" id="PF06283">
    <property type="entry name" value="ThuA"/>
    <property type="match status" value="1"/>
</dbReference>
<reference evidence="2 3" key="1">
    <citation type="submission" date="2018-03" db="EMBL/GenBank/DDBJ databases">
        <authorList>
            <person name="Keele B.F."/>
        </authorList>
    </citation>
    <scope>NUCLEOTIDE SEQUENCE [LARGE SCALE GENOMIC DNA]</scope>
    <source>
        <strain evidence="2 3">YL28-9</strain>
    </source>
</reference>
<name>A0A2T3HGK2_9SPHI</name>
<protein>
    <submittedName>
        <fullName evidence="2">ThuA domain-containing protein</fullName>
    </submittedName>
</protein>
<organism evidence="2 3">
    <name type="scientific">Pedobacter yulinensis</name>
    <dbReference type="NCBI Taxonomy" id="2126353"/>
    <lineage>
        <taxon>Bacteria</taxon>
        <taxon>Pseudomonadati</taxon>
        <taxon>Bacteroidota</taxon>
        <taxon>Sphingobacteriia</taxon>
        <taxon>Sphingobacteriales</taxon>
        <taxon>Sphingobacteriaceae</taxon>
        <taxon>Pedobacter</taxon>
    </lineage>
</organism>
<evidence type="ECO:0000313" key="3">
    <source>
        <dbReference type="Proteomes" id="UP000240912"/>
    </source>
</evidence>
<keyword evidence="3" id="KW-1185">Reference proteome</keyword>
<dbReference type="Gene3D" id="3.40.50.880">
    <property type="match status" value="1"/>
</dbReference>
<dbReference type="AlphaFoldDB" id="A0A2T3HGK2"/>
<dbReference type="RefSeq" id="WP_107217686.1">
    <property type="nucleotide sequence ID" value="NZ_KZ686274.1"/>
</dbReference>
<dbReference type="PANTHER" id="PTHR40469:SF2">
    <property type="entry name" value="GALACTOSE-BINDING DOMAIN-LIKE SUPERFAMILY PROTEIN"/>
    <property type="match status" value="1"/>
</dbReference>
<sequence length="276" mass="31841">MLQTITYPALLRLLFLMALFLPQTSQAGKVKVLAFYTARNDQAHISFVAEANAWFLQAGRKYGFSYRATNDWSMLHPDTLRNYGLVMFLDTRPEEAAQRAAFRDYMERGGAWIGFHFAAFALSPSAFPENWDWYHQEFLGSGAYAGNTWRPVPATLRVEQKKHPYFKGFPATFRSSANEWYRWKNNLKQNPDIEVLLSIDPSSFPLGTGPKAHEIWHQGDYPVVWRNKKFRMLYINMGHNDIDYEHAPHNKPLSSSFASTEQNALIIRAILKRAGR</sequence>
<dbReference type="Proteomes" id="UP000240912">
    <property type="component" value="Unassembled WGS sequence"/>
</dbReference>
<dbReference type="OrthoDB" id="3296611at2"/>
<comment type="caution">
    <text evidence="2">The sequence shown here is derived from an EMBL/GenBank/DDBJ whole genome shotgun (WGS) entry which is preliminary data.</text>
</comment>
<dbReference type="InterPro" id="IPR029062">
    <property type="entry name" value="Class_I_gatase-like"/>
</dbReference>